<sequence>MCICSKLLLNEVNLNCQFDFDSTRTDRGHYTMSASLLNCSSLIQAKANQLTVPDLSGEDDNVVSAQFSPLSGNKNAQYFCVDINQMADDACIGFGISEEPELRDESDDEDGDDGIARRSKRRETDGVAYFSDTGHIVSCQRVHNSYHRGKYKKGASVGVFPEYVTDKRSLVTFFRDNRPLHRQWVSLAPSSLRPTLNAWWGPIEVTFQKGPAPQLEQDNLSHWLLDKTLRVSDDRQLSLNDDIMVAPSTARAPCPLNNEYFEITMESVGPLSAEDVPICIGLTSAEVSSHTIPGTVTESVGYHGDEGKIYNSDDDIGKSV</sequence>
<evidence type="ECO:0000313" key="2">
    <source>
        <dbReference type="Proteomes" id="UP000694865"/>
    </source>
</evidence>
<name>A0ABM0MS38_SACKO</name>
<reference evidence="3" key="1">
    <citation type="submission" date="2025-08" db="UniProtKB">
        <authorList>
            <consortium name="RefSeq"/>
        </authorList>
    </citation>
    <scope>IDENTIFICATION</scope>
    <source>
        <tissue evidence="3">Testes</tissue>
    </source>
</reference>
<evidence type="ECO:0000313" key="3">
    <source>
        <dbReference type="RefSeq" id="XP_006822829.1"/>
    </source>
</evidence>
<proteinExistence type="predicted"/>
<evidence type="ECO:0000256" key="1">
    <source>
        <dbReference type="SAM" id="MobiDB-lite"/>
    </source>
</evidence>
<feature type="region of interest" description="Disordered" evidence="1">
    <location>
        <begin position="101"/>
        <end position="120"/>
    </location>
</feature>
<dbReference type="RefSeq" id="XP_006822829.1">
    <property type="nucleotide sequence ID" value="XM_006822766.1"/>
</dbReference>
<organism evidence="2 3">
    <name type="scientific">Saccoglossus kowalevskii</name>
    <name type="common">Acorn worm</name>
    <dbReference type="NCBI Taxonomy" id="10224"/>
    <lineage>
        <taxon>Eukaryota</taxon>
        <taxon>Metazoa</taxon>
        <taxon>Hemichordata</taxon>
        <taxon>Enteropneusta</taxon>
        <taxon>Harrimaniidae</taxon>
        <taxon>Saccoglossus</taxon>
    </lineage>
</organism>
<feature type="compositionally biased region" description="Acidic residues" evidence="1">
    <location>
        <begin position="101"/>
        <end position="113"/>
    </location>
</feature>
<dbReference type="Proteomes" id="UP000694865">
    <property type="component" value="Unplaced"/>
</dbReference>
<dbReference type="GeneID" id="102806022"/>
<dbReference type="InterPro" id="IPR043136">
    <property type="entry name" value="B30.2/SPRY_sf"/>
</dbReference>
<dbReference type="Gene3D" id="2.60.120.920">
    <property type="match status" value="2"/>
</dbReference>
<protein>
    <submittedName>
        <fullName evidence="3">Uncharacterized protein LOC102806022</fullName>
    </submittedName>
</protein>
<accession>A0ABM0MS38</accession>
<gene>
    <name evidence="3" type="primary">LOC102806022</name>
</gene>
<keyword evidence="2" id="KW-1185">Reference proteome</keyword>